<comment type="caution">
    <text evidence="3">The sequence shown here is derived from an EMBL/GenBank/DDBJ whole genome shotgun (WGS) entry which is preliminary data.</text>
</comment>
<dbReference type="RefSeq" id="WP_315879913.1">
    <property type="nucleotide sequence ID" value="NZ_JAWCTQ010000032.1"/>
</dbReference>
<gene>
    <name evidence="3" type="ORF">RND61_22825</name>
</gene>
<feature type="transmembrane region" description="Helical" evidence="2">
    <location>
        <begin position="175"/>
        <end position="194"/>
    </location>
</feature>
<evidence type="ECO:0000313" key="4">
    <source>
        <dbReference type="Proteomes" id="UP001250181"/>
    </source>
</evidence>
<keyword evidence="2" id="KW-0812">Transmembrane</keyword>
<feature type="transmembrane region" description="Helical" evidence="2">
    <location>
        <begin position="28"/>
        <end position="48"/>
    </location>
</feature>
<keyword evidence="2" id="KW-0472">Membrane</keyword>
<feature type="compositionally biased region" description="Low complexity" evidence="1">
    <location>
        <begin position="208"/>
        <end position="228"/>
    </location>
</feature>
<accession>A0ABU3QQ17</accession>
<keyword evidence="2" id="KW-1133">Transmembrane helix</keyword>
<protein>
    <submittedName>
        <fullName evidence="3">Lipopolysaccharide biosynthesis protein</fullName>
    </submittedName>
</protein>
<keyword evidence="4" id="KW-1185">Reference proteome</keyword>
<name>A0ABU3QQ17_9ACTN</name>
<proteinExistence type="predicted"/>
<evidence type="ECO:0000256" key="1">
    <source>
        <dbReference type="SAM" id="MobiDB-lite"/>
    </source>
</evidence>
<evidence type="ECO:0000256" key="2">
    <source>
        <dbReference type="SAM" id="Phobius"/>
    </source>
</evidence>
<evidence type="ECO:0000313" key="3">
    <source>
        <dbReference type="EMBL" id="MDT9684870.1"/>
    </source>
</evidence>
<sequence>MTPRTLPVRRLLAGLARRAARAKRPGRAWTVPAAVLAGAVAGGAYGLLSTPEYAATGYVVVVPGERSDPAGAMGLAQAYGRVATDLALAGDAAVWARVSPATLRASVSAATSPDAPMISITARSEDPATAAAMADGVARALVQKGAHAEESTRVKVVQFSRATTPTRPVSPSAPLAALVGGAGGGLLGGLSLLVRPQRDAGAADGGAERAPAATGRGAAVPGPAVGDASQTGAV</sequence>
<reference evidence="3 4" key="1">
    <citation type="submission" date="2023-09" db="EMBL/GenBank/DDBJ databases">
        <title>Streptomyces sp. nov.: A antagonism against Alternaria gaisen Producing Streptochlin, Isolated from Tamarix root soil.</title>
        <authorList>
            <person name="Chen Y."/>
        </authorList>
    </citation>
    <scope>NUCLEOTIDE SEQUENCE [LARGE SCALE GENOMIC DNA]</scope>
    <source>
        <strain evidence="3 4">TRM76323</strain>
    </source>
</reference>
<organism evidence="3 4">
    <name type="scientific">Streptomyces tamarix</name>
    <dbReference type="NCBI Taxonomy" id="3078565"/>
    <lineage>
        <taxon>Bacteria</taxon>
        <taxon>Bacillati</taxon>
        <taxon>Actinomycetota</taxon>
        <taxon>Actinomycetes</taxon>
        <taxon>Kitasatosporales</taxon>
        <taxon>Streptomycetaceae</taxon>
        <taxon>Streptomyces</taxon>
    </lineage>
</organism>
<dbReference type="Proteomes" id="UP001250181">
    <property type="component" value="Unassembled WGS sequence"/>
</dbReference>
<dbReference type="EMBL" id="JAWCTQ010000032">
    <property type="protein sequence ID" value="MDT9684870.1"/>
    <property type="molecule type" value="Genomic_DNA"/>
</dbReference>
<feature type="region of interest" description="Disordered" evidence="1">
    <location>
        <begin position="201"/>
        <end position="234"/>
    </location>
</feature>